<dbReference type="Proteomes" id="UP000436088">
    <property type="component" value="Unassembled WGS sequence"/>
</dbReference>
<dbReference type="EMBL" id="VEPZ02000244">
    <property type="protein sequence ID" value="KAE8728937.1"/>
    <property type="molecule type" value="Genomic_DNA"/>
</dbReference>
<comment type="caution">
    <text evidence="1">The sequence shown here is derived from an EMBL/GenBank/DDBJ whole genome shotgun (WGS) entry which is preliminary data.</text>
</comment>
<dbReference type="InterPro" id="IPR004158">
    <property type="entry name" value="DUF247_pln"/>
</dbReference>
<reference evidence="1" key="1">
    <citation type="submission" date="2019-09" db="EMBL/GenBank/DDBJ databases">
        <title>Draft genome information of white flower Hibiscus syriacus.</title>
        <authorList>
            <person name="Kim Y.-M."/>
        </authorList>
    </citation>
    <scope>NUCLEOTIDE SEQUENCE [LARGE SCALE GENOMIC DNA]</scope>
    <source>
        <strain evidence="1">YM2019G1</strain>
    </source>
</reference>
<organism evidence="1 2">
    <name type="scientific">Hibiscus syriacus</name>
    <name type="common">Rose of Sharon</name>
    <dbReference type="NCBI Taxonomy" id="106335"/>
    <lineage>
        <taxon>Eukaryota</taxon>
        <taxon>Viridiplantae</taxon>
        <taxon>Streptophyta</taxon>
        <taxon>Embryophyta</taxon>
        <taxon>Tracheophyta</taxon>
        <taxon>Spermatophyta</taxon>
        <taxon>Magnoliopsida</taxon>
        <taxon>eudicotyledons</taxon>
        <taxon>Gunneridae</taxon>
        <taxon>Pentapetalae</taxon>
        <taxon>rosids</taxon>
        <taxon>malvids</taxon>
        <taxon>Malvales</taxon>
        <taxon>Malvaceae</taxon>
        <taxon>Malvoideae</taxon>
        <taxon>Hibiscus</taxon>
    </lineage>
</organism>
<evidence type="ECO:0000313" key="2">
    <source>
        <dbReference type="Proteomes" id="UP000436088"/>
    </source>
</evidence>
<sequence>MSSHEEGSAASSVPGGAVSTDETYNIIPEIIISVPHRNLNLSNVDIERLESLDKAFEGDHQLKPTTKPLIQRVPSTLGIPDDFVKYFKPRVISIGPIHHGDPTLRGSEQLKLRLAAHFVKNIGVEKETLYNAIKTEICSLKECYDKKLLKPYDDEKLAWMMFIDGCAILQSILQVSYYYYYEDDDECKSWSRKIIKTDLLTFVYLDLFLVENQLPYRVLQLLITSSSSSKKGLLMKMIEGFVEETFIFPAEIEQETTLKQEGQPVHLLDHLRRRLILNKEKKATLLEKLGFMYLHLFSNCKYKKMDHYPSFRKAEELKNSGIWFKQSETSLLTDVSFSRTFFVGKLRLPPIRVDESTGPMLMNLIAYEMCPDFDNDFAVTSYVCLLDSLVDDAGDVHVLRDDGVLYNALAIVGQSGSGMQLKPTSPILAALGPSQHLWPPLLHFSSVLFRLLTPLFQQSKSSFTRHANNCDLS</sequence>
<evidence type="ECO:0000313" key="1">
    <source>
        <dbReference type="EMBL" id="KAE8728937.1"/>
    </source>
</evidence>
<proteinExistence type="predicted"/>
<protein>
    <submittedName>
        <fullName evidence="1">Uncharacterized protein</fullName>
    </submittedName>
</protein>
<dbReference type="PANTHER" id="PTHR31549">
    <property type="entry name" value="PROTEIN, PUTATIVE (DUF247)-RELATED-RELATED"/>
    <property type="match status" value="1"/>
</dbReference>
<keyword evidence="2" id="KW-1185">Reference proteome</keyword>
<accession>A0A6A3CJP5</accession>
<gene>
    <name evidence="1" type="ORF">F3Y22_tig00004041pilonHSYRG00042</name>
</gene>
<dbReference type="AlphaFoldDB" id="A0A6A3CJP5"/>
<dbReference type="Pfam" id="PF03140">
    <property type="entry name" value="DUF247"/>
    <property type="match status" value="1"/>
</dbReference>
<dbReference type="PANTHER" id="PTHR31549:SF260">
    <property type="match status" value="1"/>
</dbReference>
<name>A0A6A3CJP5_HIBSY</name>